<evidence type="ECO:0000313" key="2">
    <source>
        <dbReference type="Proteomes" id="UP000662857"/>
    </source>
</evidence>
<keyword evidence="2" id="KW-1185">Reference proteome</keyword>
<reference evidence="1" key="1">
    <citation type="submission" date="2021-02" db="EMBL/GenBank/DDBJ databases">
        <title>Natrosporangium hydrolyticum gen. nov., sp. nov, a haloalkaliphilic actinobacterium from a soda solonchak soil.</title>
        <authorList>
            <person name="Sorokin D.Y."/>
            <person name="Khijniak T.V."/>
            <person name="Zakharycheva A.P."/>
            <person name="Boueva O.V."/>
            <person name="Ariskina E.V."/>
            <person name="Hahnke R.L."/>
            <person name="Bunk B."/>
            <person name="Sproer C."/>
            <person name="Schumann P."/>
            <person name="Evtushenko L.I."/>
            <person name="Kublanov I.V."/>
        </authorList>
    </citation>
    <scope>NUCLEOTIDE SEQUENCE</scope>
    <source>
        <strain evidence="1">DSM 106523</strain>
    </source>
</reference>
<name>A0A895Y9Y9_9ACTN</name>
<dbReference type="KEGG" id="nhy:JQS43_24440"/>
<protein>
    <submittedName>
        <fullName evidence="1">Uncharacterized protein</fullName>
    </submittedName>
</protein>
<sequence>MFYVDFDLDPLAGLEGPSDSELAALVAEEHLIAAELASLDAELARMAGGL</sequence>
<gene>
    <name evidence="1" type="ORF">JQS43_24440</name>
</gene>
<accession>A0A895Y9Y9</accession>
<organism evidence="1 2">
    <name type="scientific">Natronosporangium hydrolyticum</name>
    <dbReference type="NCBI Taxonomy" id="2811111"/>
    <lineage>
        <taxon>Bacteria</taxon>
        <taxon>Bacillati</taxon>
        <taxon>Actinomycetota</taxon>
        <taxon>Actinomycetes</taxon>
        <taxon>Micromonosporales</taxon>
        <taxon>Micromonosporaceae</taxon>
        <taxon>Natronosporangium</taxon>
    </lineage>
</organism>
<proteinExistence type="predicted"/>
<dbReference type="Proteomes" id="UP000662857">
    <property type="component" value="Chromosome"/>
</dbReference>
<dbReference type="EMBL" id="CP070499">
    <property type="protein sequence ID" value="QSB14584.1"/>
    <property type="molecule type" value="Genomic_DNA"/>
</dbReference>
<dbReference type="RefSeq" id="WP_239676724.1">
    <property type="nucleotide sequence ID" value="NZ_CP070499.1"/>
</dbReference>
<dbReference type="AlphaFoldDB" id="A0A895Y9Y9"/>
<evidence type="ECO:0000313" key="1">
    <source>
        <dbReference type="EMBL" id="QSB14584.1"/>
    </source>
</evidence>